<evidence type="ECO:0000313" key="8">
    <source>
        <dbReference type="Proteomes" id="UP001141619"/>
    </source>
</evidence>
<dbReference type="PANTHER" id="PTHR34001">
    <property type="entry name" value="BLL7405 PROTEIN"/>
    <property type="match status" value="1"/>
</dbReference>
<dbReference type="PANTHER" id="PTHR34001:SF3">
    <property type="entry name" value="BLL7405 PROTEIN"/>
    <property type="match status" value="1"/>
</dbReference>
<accession>A0A9X3TYE8</accession>
<organism evidence="7 8">
    <name type="scientific">Govanella unica</name>
    <dbReference type="NCBI Taxonomy" id="2975056"/>
    <lineage>
        <taxon>Bacteria</taxon>
        <taxon>Pseudomonadati</taxon>
        <taxon>Pseudomonadota</taxon>
        <taxon>Alphaproteobacteria</taxon>
        <taxon>Emcibacterales</taxon>
        <taxon>Govanellaceae</taxon>
        <taxon>Govanella</taxon>
    </lineage>
</organism>
<gene>
    <name evidence="7" type="ORF">NYP16_07645</name>
</gene>
<dbReference type="Pfam" id="PF13505">
    <property type="entry name" value="OMP_b-brl"/>
    <property type="match status" value="1"/>
</dbReference>
<protein>
    <submittedName>
        <fullName evidence="7">Porin family protein</fullName>
    </submittedName>
</protein>
<reference evidence="7" key="2">
    <citation type="journal article" date="2023" name="Syst. Appl. Microbiol.">
        <title>Govania unica gen. nov., sp. nov., a rare biosphere bacterium that represents a novel family in the class Alphaproteobacteria.</title>
        <authorList>
            <person name="Vandamme P."/>
            <person name="Peeters C."/>
            <person name="Hettiarachchi A."/>
            <person name="Cnockaert M."/>
            <person name="Carlier A."/>
        </authorList>
    </citation>
    <scope>NUCLEOTIDE SEQUENCE</scope>
    <source>
        <strain evidence="7">LMG 31809</strain>
    </source>
</reference>
<dbReference type="AlphaFoldDB" id="A0A9X3TYE8"/>
<feature type="chain" id="PRO_5040836858" evidence="5">
    <location>
        <begin position="22"/>
        <end position="192"/>
    </location>
</feature>
<evidence type="ECO:0000256" key="1">
    <source>
        <dbReference type="ARBA" id="ARBA00004370"/>
    </source>
</evidence>
<reference evidence="7" key="1">
    <citation type="submission" date="2022-08" db="EMBL/GenBank/DDBJ databases">
        <authorList>
            <person name="Vandamme P."/>
            <person name="Hettiarachchi A."/>
            <person name="Peeters C."/>
            <person name="Cnockaert M."/>
            <person name="Carlier A."/>
        </authorList>
    </citation>
    <scope>NUCLEOTIDE SEQUENCE</scope>
    <source>
        <strain evidence="7">LMG 31809</strain>
    </source>
</reference>
<keyword evidence="8" id="KW-1185">Reference proteome</keyword>
<comment type="caution">
    <text evidence="7">The sequence shown here is derived from an EMBL/GenBank/DDBJ whole genome shotgun (WGS) entry which is preliminary data.</text>
</comment>
<proteinExistence type="inferred from homology"/>
<dbReference type="InterPro" id="IPR027385">
    <property type="entry name" value="Beta-barrel_OMP"/>
</dbReference>
<dbReference type="Gene3D" id="2.40.160.20">
    <property type="match status" value="1"/>
</dbReference>
<dbReference type="Proteomes" id="UP001141619">
    <property type="component" value="Unassembled WGS sequence"/>
</dbReference>
<evidence type="ECO:0000259" key="6">
    <source>
        <dbReference type="Pfam" id="PF13505"/>
    </source>
</evidence>
<evidence type="ECO:0000256" key="4">
    <source>
        <dbReference type="ARBA" id="ARBA00038306"/>
    </source>
</evidence>
<dbReference type="RefSeq" id="WP_274943517.1">
    <property type="nucleotide sequence ID" value="NZ_JANWOI010000002.1"/>
</dbReference>
<feature type="signal peptide" evidence="5">
    <location>
        <begin position="1"/>
        <end position="21"/>
    </location>
</feature>
<dbReference type="GO" id="GO:0016020">
    <property type="term" value="C:membrane"/>
    <property type="evidence" value="ECO:0007669"/>
    <property type="project" value="UniProtKB-SubCell"/>
</dbReference>
<feature type="domain" description="Outer membrane protein beta-barrel" evidence="6">
    <location>
        <begin position="8"/>
        <end position="192"/>
    </location>
</feature>
<dbReference type="SUPFAM" id="SSF56925">
    <property type="entry name" value="OMPA-like"/>
    <property type="match status" value="1"/>
</dbReference>
<keyword evidence="2 5" id="KW-0732">Signal</keyword>
<name>A0A9X3TYE8_9PROT</name>
<sequence>MRTTVLAAAALVAGLSTAAMAQSNDAAFNGLYFGGQVGYDSYKNDFGPFQLAGQGVEGGIFAGYNYRVNSMVLGLEGQLGLSNAKNKIDFGGDDITTKARESYGITARVGALVGDNTLAYVHGGWVNTRFKSKDFLEVNSQHLNGWKLGVGLETLVAQNVSLRAEYAYSDYEKKNDFEPKNSSFQVGVAYHF</sequence>
<dbReference type="InterPro" id="IPR011250">
    <property type="entry name" value="OMP/PagP_B-barrel"/>
</dbReference>
<keyword evidence="3" id="KW-0472">Membrane</keyword>
<evidence type="ECO:0000313" key="7">
    <source>
        <dbReference type="EMBL" id="MDA5193824.1"/>
    </source>
</evidence>
<evidence type="ECO:0000256" key="5">
    <source>
        <dbReference type="SAM" id="SignalP"/>
    </source>
</evidence>
<evidence type="ECO:0000256" key="3">
    <source>
        <dbReference type="ARBA" id="ARBA00023136"/>
    </source>
</evidence>
<comment type="similarity">
    <text evidence="4">Belongs to the Omp25/RopB family.</text>
</comment>
<evidence type="ECO:0000256" key="2">
    <source>
        <dbReference type="ARBA" id="ARBA00022729"/>
    </source>
</evidence>
<dbReference type="InterPro" id="IPR051692">
    <property type="entry name" value="OMP-like"/>
</dbReference>
<comment type="subcellular location">
    <subcellularLocation>
        <location evidence="1">Membrane</location>
    </subcellularLocation>
</comment>
<dbReference type="EMBL" id="JANWOI010000002">
    <property type="protein sequence ID" value="MDA5193824.1"/>
    <property type="molecule type" value="Genomic_DNA"/>
</dbReference>